<protein>
    <recommendedName>
        <fullName evidence="1">Dienelactone hydrolase domain-containing protein</fullName>
    </recommendedName>
</protein>
<dbReference type="Proteomes" id="UP000320231">
    <property type="component" value="Chromosome"/>
</dbReference>
<evidence type="ECO:0000313" key="2">
    <source>
        <dbReference type="EMBL" id="BBI62009.1"/>
    </source>
</evidence>
<dbReference type="EMBL" id="AP019514">
    <property type="protein sequence ID" value="BBI62009.1"/>
    <property type="molecule type" value="Genomic_DNA"/>
</dbReference>
<dbReference type="Gene3D" id="3.40.50.1820">
    <property type="entry name" value="alpha/beta hydrolase"/>
    <property type="match status" value="1"/>
</dbReference>
<reference evidence="2 3" key="1">
    <citation type="journal article" date="2019" name="Microbiol. Resour. Announc.">
        <title>Complete Genome Sequence of Halomonas sulfidaeris Strain Esulfide1 Isolated from a Metal Sulfide Rock at a Depth of 2,200 Meters, Obtained Using Nanopore Sequencing.</title>
        <authorList>
            <person name="Saito M."/>
            <person name="Nishigata A."/>
            <person name="Galipon J."/>
            <person name="Arakawa K."/>
        </authorList>
    </citation>
    <scope>NUCLEOTIDE SEQUENCE [LARGE SCALE GENOMIC DNA]</scope>
    <source>
        <strain evidence="2 3">ATCC BAA-803</strain>
    </source>
</reference>
<evidence type="ECO:0000259" key="1">
    <source>
        <dbReference type="Pfam" id="PF01738"/>
    </source>
</evidence>
<dbReference type="AlphaFoldDB" id="A0A455UC28"/>
<gene>
    <name evidence="2" type="ORF">HSBAA_33150</name>
</gene>
<proteinExistence type="predicted"/>
<dbReference type="InterPro" id="IPR029058">
    <property type="entry name" value="AB_hydrolase_fold"/>
</dbReference>
<dbReference type="InterPro" id="IPR002925">
    <property type="entry name" value="Dienelactn_hydro"/>
</dbReference>
<organism evidence="2 3">
    <name type="scientific">Vreelandella sulfidaeris</name>
    <dbReference type="NCBI Taxonomy" id="115553"/>
    <lineage>
        <taxon>Bacteria</taxon>
        <taxon>Pseudomonadati</taxon>
        <taxon>Pseudomonadota</taxon>
        <taxon>Gammaproteobacteria</taxon>
        <taxon>Oceanospirillales</taxon>
        <taxon>Halomonadaceae</taxon>
        <taxon>Vreelandella</taxon>
    </lineage>
</organism>
<dbReference type="SUPFAM" id="SSF53474">
    <property type="entry name" value="alpha/beta-Hydrolases"/>
    <property type="match status" value="1"/>
</dbReference>
<name>A0A455UC28_9GAMM</name>
<dbReference type="GO" id="GO:0016787">
    <property type="term" value="F:hydrolase activity"/>
    <property type="evidence" value="ECO:0007669"/>
    <property type="project" value="InterPro"/>
</dbReference>
<accession>A0A455UC28</accession>
<dbReference type="Pfam" id="PF01738">
    <property type="entry name" value="DLH"/>
    <property type="match status" value="1"/>
</dbReference>
<sequence>MSLDDVATLAEELETSGVTYEIGIYSGAPHAFSVFGSDAYHERADQRSWDTFNVWLEEML</sequence>
<dbReference type="KEGG" id="hsr:HSBAA_33150"/>
<evidence type="ECO:0000313" key="3">
    <source>
        <dbReference type="Proteomes" id="UP000320231"/>
    </source>
</evidence>
<feature type="domain" description="Dienelactone hydrolase" evidence="1">
    <location>
        <begin position="4"/>
        <end position="59"/>
    </location>
</feature>